<proteinExistence type="predicted"/>
<dbReference type="Proteomes" id="UP000316270">
    <property type="component" value="Chromosome 5"/>
</dbReference>
<protein>
    <submittedName>
        <fullName evidence="1">Uncharacterized protein</fullName>
    </submittedName>
</protein>
<dbReference type="OrthoDB" id="5075159at2759"/>
<organism evidence="1 2">
    <name type="scientific">Venturia effusa</name>
    <dbReference type="NCBI Taxonomy" id="50376"/>
    <lineage>
        <taxon>Eukaryota</taxon>
        <taxon>Fungi</taxon>
        <taxon>Dikarya</taxon>
        <taxon>Ascomycota</taxon>
        <taxon>Pezizomycotina</taxon>
        <taxon>Dothideomycetes</taxon>
        <taxon>Pleosporomycetidae</taxon>
        <taxon>Venturiales</taxon>
        <taxon>Venturiaceae</taxon>
        <taxon>Venturia</taxon>
    </lineage>
</organism>
<evidence type="ECO:0000313" key="1">
    <source>
        <dbReference type="EMBL" id="QDS70976.1"/>
    </source>
</evidence>
<gene>
    <name evidence="1" type="ORF">FKW77_007405</name>
</gene>
<sequence>MDAWVWIGQRRDVQKKARTLSIFGGKYKTGDSYNAISPGGTPSGIQTINSDLLFFGEEYH</sequence>
<evidence type="ECO:0000313" key="2">
    <source>
        <dbReference type="Proteomes" id="UP000316270"/>
    </source>
</evidence>
<reference evidence="1 2" key="1">
    <citation type="submission" date="2019-07" db="EMBL/GenBank/DDBJ databases">
        <title>Finished genome of Venturia effusa.</title>
        <authorList>
            <person name="Young C.A."/>
            <person name="Cox M.P."/>
            <person name="Ganley A.R.D."/>
            <person name="David W.J."/>
        </authorList>
    </citation>
    <scope>NUCLEOTIDE SEQUENCE [LARGE SCALE GENOMIC DNA]</scope>
    <source>
        <strain evidence="2">albino</strain>
    </source>
</reference>
<keyword evidence="2" id="KW-1185">Reference proteome</keyword>
<dbReference type="AlphaFoldDB" id="A0A517L5Q0"/>
<dbReference type="EMBL" id="CP042189">
    <property type="protein sequence ID" value="QDS70976.1"/>
    <property type="molecule type" value="Genomic_DNA"/>
</dbReference>
<accession>A0A517L5Q0</accession>
<name>A0A517L5Q0_9PEZI</name>